<protein>
    <recommendedName>
        <fullName evidence="6">L,D-TPase catalytic domain-containing protein</fullName>
    </recommendedName>
</protein>
<dbReference type="PANTHER" id="PTHR30582:SF30">
    <property type="entry name" value="BLR4375 PROTEIN"/>
    <property type="match status" value="1"/>
</dbReference>
<keyword evidence="4" id="KW-0573">Peptidoglycan synthesis</keyword>
<reference evidence="7" key="1">
    <citation type="submission" date="2018-05" db="EMBL/GenBank/DDBJ databases">
        <authorList>
            <person name="Lanie J.A."/>
            <person name="Ng W.-L."/>
            <person name="Kazmierczak K.M."/>
            <person name="Andrzejewski T.M."/>
            <person name="Davidsen T.M."/>
            <person name="Wayne K.J."/>
            <person name="Tettelin H."/>
            <person name="Glass J.I."/>
            <person name="Rusch D."/>
            <person name="Podicherti R."/>
            <person name="Tsui H.-C.T."/>
            <person name="Winkler M.E."/>
        </authorList>
    </citation>
    <scope>NUCLEOTIDE SEQUENCE</scope>
</reference>
<dbReference type="AlphaFoldDB" id="A0A382WQD9"/>
<dbReference type="GO" id="GO:0008360">
    <property type="term" value="P:regulation of cell shape"/>
    <property type="evidence" value="ECO:0007669"/>
    <property type="project" value="UniProtKB-KW"/>
</dbReference>
<dbReference type="GO" id="GO:0018104">
    <property type="term" value="P:peptidoglycan-protein cross-linking"/>
    <property type="evidence" value="ECO:0007669"/>
    <property type="project" value="TreeGrafter"/>
</dbReference>
<dbReference type="Pfam" id="PF03734">
    <property type="entry name" value="YkuD"/>
    <property type="match status" value="1"/>
</dbReference>
<evidence type="ECO:0000313" key="7">
    <source>
        <dbReference type="EMBL" id="SVD60830.1"/>
    </source>
</evidence>
<dbReference type="InterPro" id="IPR050979">
    <property type="entry name" value="LD-transpeptidase"/>
</dbReference>
<dbReference type="Gene3D" id="2.40.440.10">
    <property type="entry name" value="L,D-transpeptidase catalytic domain-like"/>
    <property type="match status" value="1"/>
</dbReference>
<dbReference type="EMBL" id="UINC01161561">
    <property type="protein sequence ID" value="SVD60830.1"/>
    <property type="molecule type" value="Genomic_DNA"/>
</dbReference>
<proteinExistence type="predicted"/>
<dbReference type="GO" id="GO:0071972">
    <property type="term" value="F:peptidoglycan L,D-transpeptidase activity"/>
    <property type="evidence" value="ECO:0007669"/>
    <property type="project" value="TreeGrafter"/>
</dbReference>
<keyword evidence="3" id="KW-0133">Cell shape</keyword>
<gene>
    <name evidence="7" type="ORF">METZ01_LOCUS413684</name>
</gene>
<dbReference type="GO" id="GO:0071555">
    <property type="term" value="P:cell wall organization"/>
    <property type="evidence" value="ECO:0007669"/>
    <property type="project" value="UniProtKB-KW"/>
</dbReference>
<name>A0A382WQD9_9ZZZZ</name>
<evidence type="ECO:0000259" key="6">
    <source>
        <dbReference type="PROSITE" id="PS52029"/>
    </source>
</evidence>
<evidence type="ECO:0000256" key="2">
    <source>
        <dbReference type="ARBA" id="ARBA00022679"/>
    </source>
</evidence>
<evidence type="ECO:0000256" key="3">
    <source>
        <dbReference type="ARBA" id="ARBA00022960"/>
    </source>
</evidence>
<dbReference type="InterPro" id="IPR038063">
    <property type="entry name" value="Transpep_catalytic_dom"/>
</dbReference>
<keyword evidence="2" id="KW-0808">Transferase</keyword>
<feature type="non-terminal residue" evidence="7">
    <location>
        <position position="1"/>
    </location>
</feature>
<dbReference type="PANTHER" id="PTHR30582">
    <property type="entry name" value="L,D-TRANSPEPTIDASE"/>
    <property type="match status" value="1"/>
</dbReference>
<keyword evidence="5" id="KW-0961">Cell wall biogenesis/degradation</keyword>
<evidence type="ECO:0000256" key="5">
    <source>
        <dbReference type="ARBA" id="ARBA00023316"/>
    </source>
</evidence>
<feature type="domain" description="L,D-TPase catalytic" evidence="6">
    <location>
        <begin position="1"/>
        <end position="127"/>
    </location>
</feature>
<dbReference type="UniPathway" id="UPA00219"/>
<dbReference type="GO" id="GO:0016740">
    <property type="term" value="F:transferase activity"/>
    <property type="evidence" value="ECO:0007669"/>
    <property type="project" value="UniProtKB-KW"/>
</dbReference>
<organism evidence="7">
    <name type="scientific">marine metagenome</name>
    <dbReference type="NCBI Taxonomy" id="408172"/>
    <lineage>
        <taxon>unclassified sequences</taxon>
        <taxon>metagenomes</taxon>
        <taxon>ecological metagenomes</taxon>
    </lineage>
</organism>
<sequence length="128" mass="13761">TLDVYDGATNLVARFPCSIATQMDRRPVGRLEITNVAEAADYTFDPARFPTSPEATAGSGKLSIPPGPNNPVGTTWMSLSKSGYGIHGTPDPEKIGRTTSLGCFRLSNWNAQHLVKMVRVGTVVLVDR</sequence>
<dbReference type="CDD" id="cd16913">
    <property type="entry name" value="YkuD_like"/>
    <property type="match status" value="1"/>
</dbReference>
<dbReference type="InterPro" id="IPR005490">
    <property type="entry name" value="LD_TPept_cat_dom"/>
</dbReference>
<accession>A0A382WQD9</accession>
<evidence type="ECO:0000256" key="4">
    <source>
        <dbReference type="ARBA" id="ARBA00022984"/>
    </source>
</evidence>
<comment type="pathway">
    <text evidence="1">Cell wall biogenesis; peptidoglycan biosynthesis.</text>
</comment>
<evidence type="ECO:0000256" key="1">
    <source>
        <dbReference type="ARBA" id="ARBA00004752"/>
    </source>
</evidence>
<dbReference type="SUPFAM" id="SSF141523">
    <property type="entry name" value="L,D-transpeptidase catalytic domain-like"/>
    <property type="match status" value="1"/>
</dbReference>
<dbReference type="GO" id="GO:0005576">
    <property type="term" value="C:extracellular region"/>
    <property type="evidence" value="ECO:0007669"/>
    <property type="project" value="TreeGrafter"/>
</dbReference>
<dbReference type="PROSITE" id="PS52029">
    <property type="entry name" value="LD_TPASE"/>
    <property type="match status" value="1"/>
</dbReference>